<evidence type="ECO:0000313" key="1">
    <source>
        <dbReference type="EMBL" id="MEA3521084.1"/>
    </source>
</evidence>
<proteinExistence type="predicted"/>
<reference evidence="1" key="1">
    <citation type="submission" date="2023-12" db="EMBL/GenBank/DDBJ databases">
        <title>Diversity of Rhizobium in root nodule of phaseolus vulgaris.</title>
        <authorList>
            <person name="Wang H."/>
        </authorList>
    </citation>
    <scope>NUCLEOTIDE SEQUENCE</scope>
    <source>
        <strain evidence="1">MJ31</strain>
    </source>
</reference>
<evidence type="ECO:0000313" key="2">
    <source>
        <dbReference type="Proteomes" id="UP001304050"/>
    </source>
</evidence>
<sequence length="133" mass="14269">MHAGAFAPYRAISIATGALDEGHRPDLTPTKPSATIGPFPQWAQPGKIVALDPWGHRIADDHADSISEGWQIQPSIAVTEGRLEMPEISSALQAGHLQADGRILDSRGGMNVTRPLPKVVSRSGTRLSFQRTV</sequence>
<dbReference type="EMBL" id="JAYESG010000024">
    <property type="protein sequence ID" value="MEA3521084.1"/>
    <property type="molecule type" value="Genomic_DNA"/>
</dbReference>
<name>A0ACC6N673_9HYPH</name>
<comment type="caution">
    <text evidence="1">The sequence shown here is derived from an EMBL/GenBank/DDBJ whole genome shotgun (WGS) entry which is preliminary data.</text>
</comment>
<accession>A0ACC6N673</accession>
<organism evidence="1 2">
    <name type="scientific">Rhizobium mulingense</name>
    <dbReference type="NCBI Taxonomy" id="3031128"/>
    <lineage>
        <taxon>Bacteria</taxon>
        <taxon>Pseudomonadati</taxon>
        <taxon>Pseudomonadota</taxon>
        <taxon>Alphaproteobacteria</taxon>
        <taxon>Hyphomicrobiales</taxon>
        <taxon>Rhizobiaceae</taxon>
        <taxon>Rhizobium/Agrobacterium group</taxon>
        <taxon>Rhizobium</taxon>
    </lineage>
</organism>
<dbReference type="Proteomes" id="UP001304050">
    <property type="component" value="Unassembled WGS sequence"/>
</dbReference>
<protein>
    <submittedName>
        <fullName evidence="1">Uncharacterized protein</fullName>
    </submittedName>
</protein>
<gene>
    <name evidence="1" type="ORF">U8465_29190</name>
</gene>
<keyword evidence="2" id="KW-1185">Reference proteome</keyword>